<gene>
    <name evidence="3" type="ORF">TrRE_jg12398</name>
</gene>
<proteinExistence type="predicted"/>
<evidence type="ECO:0000256" key="2">
    <source>
        <dbReference type="SAM" id="SignalP"/>
    </source>
</evidence>
<keyword evidence="4" id="KW-1185">Reference proteome</keyword>
<dbReference type="OrthoDB" id="206084at2759"/>
<evidence type="ECO:0000256" key="1">
    <source>
        <dbReference type="SAM" id="Phobius"/>
    </source>
</evidence>
<dbReference type="SUPFAM" id="SSF103473">
    <property type="entry name" value="MFS general substrate transporter"/>
    <property type="match status" value="1"/>
</dbReference>
<accession>A0A9W7DUA8</accession>
<comment type="caution">
    <text evidence="3">The sequence shown here is derived from an EMBL/GenBank/DDBJ whole genome shotgun (WGS) entry which is preliminary data.</text>
</comment>
<keyword evidence="2" id="KW-0732">Signal</keyword>
<keyword evidence="1" id="KW-0472">Membrane</keyword>
<feature type="transmembrane region" description="Helical" evidence="1">
    <location>
        <begin position="85"/>
        <end position="107"/>
    </location>
</feature>
<evidence type="ECO:0000313" key="3">
    <source>
        <dbReference type="EMBL" id="GMH56569.1"/>
    </source>
</evidence>
<organism evidence="3 4">
    <name type="scientific">Triparma retinervis</name>
    <dbReference type="NCBI Taxonomy" id="2557542"/>
    <lineage>
        <taxon>Eukaryota</taxon>
        <taxon>Sar</taxon>
        <taxon>Stramenopiles</taxon>
        <taxon>Ochrophyta</taxon>
        <taxon>Bolidophyceae</taxon>
        <taxon>Parmales</taxon>
        <taxon>Triparmaceae</taxon>
        <taxon>Triparma</taxon>
    </lineage>
</organism>
<keyword evidence="1" id="KW-0812">Transmembrane</keyword>
<feature type="transmembrane region" description="Helical" evidence="1">
    <location>
        <begin position="53"/>
        <end position="73"/>
    </location>
</feature>
<dbReference type="InterPro" id="IPR036259">
    <property type="entry name" value="MFS_trans_sf"/>
</dbReference>
<reference evidence="3" key="1">
    <citation type="submission" date="2022-07" db="EMBL/GenBank/DDBJ databases">
        <title>Genome analysis of Parmales, a sister group of diatoms, reveals the evolutionary specialization of diatoms from phago-mixotrophs to photoautotrophs.</title>
        <authorList>
            <person name="Ban H."/>
            <person name="Sato S."/>
            <person name="Yoshikawa S."/>
            <person name="Kazumasa Y."/>
            <person name="Nakamura Y."/>
            <person name="Ichinomiya M."/>
            <person name="Saitoh K."/>
            <person name="Sato N."/>
            <person name="Blanc-Mathieu R."/>
            <person name="Endo H."/>
            <person name="Kuwata A."/>
            <person name="Ogata H."/>
        </authorList>
    </citation>
    <scope>NUCLEOTIDE SEQUENCE</scope>
</reference>
<evidence type="ECO:0000313" key="4">
    <source>
        <dbReference type="Proteomes" id="UP001165082"/>
    </source>
</evidence>
<sequence length="145" mass="16375">MDLACLLIASLLVLLSSQETRPVQSNIQILDLCKKFTSQMHKLYSPALTKRTIVLQVVFFCLSFSSFGLMSLITPLFEKIGIDSAYMSTVVFNSAGMLGNILSFVTIDRYNIHDCIVELSGHDWLRAVPIMANQNFRFRDLLGHR</sequence>
<feature type="signal peptide" evidence="2">
    <location>
        <begin position="1"/>
        <end position="17"/>
    </location>
</feature>
<name>A0A9W7DUA8_9STRA</name>
<keyword evidence="1" id="KW-1133">Transmembrane helix</keyword>
<protein>
    <submittedName>
        <fullName evidence="3">Uncharacterized protein</fullName>
    </submittedName>
</protein>
<dbReference type="Proteomes" id="UP001165082">
    <property type="component" value="Unassembled WGS sequence"/>
</dbReference>
<dbReference type="EMBL" id="BRXZ01003533">
    <property type="protein sequence ID" value="GMH56569.1"/>
    <property type="molecule type" value="Genomic_DNA"/>
</dbReference>
<feature type="chain" id="PRO_5040819372" evidence="2">
    <location>
        <begin position="18"/>
        <end position="145"/>
    </location>
</feature>
<dbReference type="Gene3D" id="1.20.1250.20">
    <property type="entry name" value="MFS general substrate transporter like domains"/>
    <property type="match status" value="1"/>
</dbReference>
<dbReference type="AlphaFoldDB" id="A0A9W7DUA8"/>